<sequence>MFSTIKAGAINGIHSYLMQVEVDVSNGLPAFNMVGLPSTEVREAQERVKVALKNSGIKIPASRITINFSPADVRKEGVSVDLPVAIGILCSLGEIDESKLKDTLIIGQLGLDGEVKGIKGVLPIVKTAIDNGCKACILPKDNEKEGAVLGSSIKVIGVSSLTECITYLSSKDREKDLLIPPTIVNVDELFQKESDRSDVDFADINGQSALKRAMEVAAAGFHHILMVGPPGSGKSMIAKRLPTILPPLSKEESLEVSTIYSVAGLLPAGKALITERPFQSPHHSITSSALAGGGRVPQPGVISLAHRGVLFLDEIAEFSRTTLDLLRQPLEDQEVHISRAGGNFTYPASFMLVGAMNPCPCGYYPDRGRCKCSQKDIAHYLSHISGPILDRIDICIEAPKIDFADLSTGSGANEKSSTIRERVIRARDIQKERFKGTKVRFNSDMSPIDIARYCKLGFKEQRMLEKLYRQLGLSARSYHRIIKLARTIADLEGSDQIRDVHIAEAACYKMTDQKYWS</sequence>
<dbReference type="SMART" id="SM00382">
    <property type="entry name" value="AAA"/>
    <property type="match status" value="1"/>
</dbReference>
<dbReference type="PANTHER" id="PTHR32039">
    <property type="entry name" value="MAGNESIUM-CHELATASE SUBUNIT CHLI"/>
    <property type="match status" value="1"/>
</dbReference>
<gene>
    <name evidence="5" type="ORF">SAMN04487884_102150</name>
</gene>
<dbReference type="GO" id="GO:0005524">
    <property type="term" value="F:ATP binding"/>
    <property type="evidence" value="ECO:0007669"/>
    <property type="project" value="UniProtKB-KW"/>
</dbReference>
<reference evidence="5 6" key="1">
    <citation type="submission" date="2016-10" db="EMBL/GenBank/DDBJ databases">
        <authorList>
            <person name="de Groot N.N."/>
        </authorList>
    </citation>
    <scope>NUCLEOTIDE SEQUENCE [LARGE SCALE GENOMIC DNA]</scope>
    <source>
        <strain evidence="5 6">AR40</strain>
    </source>
</reference>
<dbReference type="RefSeq" id="WP_074754045.1">
    <property type="nucleotide sequence ID" value="NZ_FOGJ01000002.1"/>
</dbReference>
<dbReference type="SUPFAM" id="SSF52540">
    <property type="entry name" value="P-loop containing nucleoside triphosphate hydrolases"/>
    <property type="match status" value="1"/>
</dbReference>
<evidence type="ECO:0000256" key="3">
    <source>
        <dbReference type="ARBA" id="ARBA00022840"/>
    </source>
</evidence>
<dbReference type="Gene3D" id="3.40.50.300">
    <property type="entry name" value="P-loop containing nucleotide triphosphate hydrolases"/>
    <property type="match status" value="1"/>
</dbReference>
<dbReference type="PRINTS" id="PR01657">
    <property type="entry name" value="MCMFAMILY"/>
</dbReference>
<dbReference type="InterPro" id="IPR001208">
    <property type="entry name" value="MCM_dom"/>
</dbReference>
<dbReference type="InterPro" id="IPR014721">
    <property type="entry name" value="Ribsml_uS5_D2-typ_fold_subgr"/>
</dbReference>
<keyword evidence="3" id="KW-0067">ATP-binding</keyword>
<keyword evidence="2" id="KW-0547">Nucleotide-binding</keyword>
<evidence type="ECO:0000313" key="5">
    <source>
        <dbReference type="EMBL" id="SER13656.1"/>
    </source>
</evidence>
<dbReference type="Pfam" id="PF13541">
    <property type="entry name" value="ChlI"/>
    <property type="match status" value="1"/>
</dbReference>
<dbReference type="InterPro" id="IPR025158">
    <property type="entry name" value="Mg_chelat-rel_C"/>
</dbReference>
<evidence type="ECO:0000313" key="6">
    <source>
        <dbReference type="Proteomes" id="UP000182584"/>
    </source>
</evidence>
<dbReference type="GO" id="GO:0003677">
    <property type="term" value="F:DNA binding"/>
    <property type="evidence" value="ECO:0007669"/>
    <property type="project" value="InterPro"/>
</dbReference>
<dbReference type="InterPro" id="IPR000523">
    <property type="entry name" value="Mg_chelatse_chII-like_cat_dom"/>
</dbReference>
<dbReference type="EMBL" id="FOGJ01000002">
    <property type="protein sequence ID" value="SER13656.1"/>
    <property type="molecule type" value="Genomic_DNA"/>
</dbReference>
<dbReference type="eggNOG" id="COG0606">
    <property type="taxonomic scope" value="Bacteria"/>
</dbReference>
<organism evidence="5 6">
    <name type="scientific">Butyrivibrio fibrisolvens</name>
    <dbReference type="NCBI Taxonomy" id="831"/>
    <lineage>
        <taxon>Bacteria</taxon>
        <taxon>Bacillati</taxon>
        <taxon>Bacillota</taxon>
        <taxon>Clostridia</taxon>
        <taxon>Lachnospirales</taxon>
        <taxon>Lachnospiraceae</taxon>
        <taxon>Butyrivibrio</taxon>
    </lineage>
</organism>
<feature type="domain" description="AAA+ ATPase" evidence="4">
    <location>
        <begin position="220"/>
        <end position="402"/>
    </location>
</feature>
<dbReference type="Pfam" id="PF01078">
    <property type="entry name" value="Mg_chelatase"/>
    <property type="match status" value="1"/>
</dbReference>
<protein>
    <submittedName>
        <fullName evidence="5">Magnesium chelatase family protein</fullName>
    </submittedName>
</protein>
<dbReference type="Pfam" id="PF13335">
    <property type="entry name" value="Mg_chelatase_C"/>
    <property type="match status" value="1"/>
</dbReference>
<dbReference type="InterPro" id="IPR004482">
    <property type="entry name" value="Mg_chelat-rel"/>
</dbReference>
<dbReference type="InterPro" id="IPR003593">
    <property type="entry name" value="AAA+_ATPase"/>
</dbReference>
<proteinExistence type="inferred from homology"/>
<dbReference type="InterPro" id="IPR027417">
    <property type="entry name" value="P-loop_NTPase"/>
</dbReference>
<dbReference type="PANTHER" id="PTHR32039:SF7">
    <property type="entry name" value="COMPETENCE PROTEIN COMM"/>
    <property type="match status" value="1"/>
</dbReference>
<dbReference type="SUPFAM" id="SSF54211">
    <property type="entry name" value="Ribosomal protein S5 domain 2-like"/>
    <property type="match status" value="1"/>
</dbReference>
<dbReference type="OrthoDB" id="9813147at2"/>
<dbReference type="AlphaFoldDB" id="A0A1H9LQF6"/>
<dbReference type="Gene3D" id="3.30.230.10">
    <property type="match status" value="1"/>
</dbReference>
<dbReference type="Proteomes" id="UP000182584">
    <property type="component" value="Unassembled WGS sequence"/>
</dbReference>
<dbReference type="InterPro" id="IPR045006">
    <property type="entry name" value="CHLI-like"/>
</dbReference>
<evidence type="ECO:0000259" key="4">
    <source>
        <dbReference type="SMART" id="SM00382"/>
    </source>
</evidence>
<dbReference type="NCBIfam" id="TIGR00368">
    <property type="entry name" value="YifB family Mg chelatase-like AAA ATPase"/>
    <property type="match status" value="1"/>
</dbReference>
<evidence type="ECO:0000256" key="2">
    <source>
        <dbReference type="ARBA" id="ARBA00022741"/>
    </source>
</evidence>
<comment type="similarity">
    <text evidence="1">Belongs to the Mg-chelatase subunits D/I family. ComM subfamily.</text>
</comment>
<accession>A0A1H9LQF6</accession>
<evidence type="ECO:0000256" key="1">
    <source>
        <dbReference type="ARBA" id="ARBA00006354"/>
    </source>
</evidence>
<dbReference type="InterPro" id="IPR020568">
    <property type="entry name" value="Ribosomal_Su5_D2-typ_SF"/>
</dbReference>
<name>A0A1H9LQF6_BUTFI</name>